<organism evidence="1 2">
    <name type="scientific">Pseudomonas fluorescens</name>
    <dbReference type="NCBI Taxonomy" id="294"/>
    <lineage>
        <taxon>Bacteria</taxon>
        <taxon>Pseudomonadati</taxon>
        <taxon>Pseudomonadota</taxon>
        <taxon>Gammaproteobacteria</taxon>
        <taxon>Pseudomonadales</taxon>
        <taxon>Pseudomonadaceae</taxon>
        <taxon>Pseudomonas</taxon>
    </lineage>
</organism>
<sequence>MLTLTVPHGLGDDLSGLLEQIHKAWRSTSTSRAGKKLRKLLGVRGTIRALEVTPGSNGFHPHLHVLLFLHGGV</sequence>
<dbReference type="EMBL" id="PVUH01000281">
    <property type="protein sequence ID" value="PRW75701.1"/>
    <property type="molecule type" value="Genomic_DNA"/>
</dbReference>
<proteinExistence type="predicted"/>
<dbReference type="AlphaFoldDB" id="A0A2T0HI18"/>
<accession>A0A2T0HI18</accession>
<evidence type="ECO:0000313" key="1">
    <source>
        <dbReference type="EMBL" id="PRW75701.1"/>
    </source>
</evidence>
<name>A0A2T0HI18_PSEFL</name>
<evidence type="ECO:0000313" key="2">
    <source>
        <dbReference type="Proteomes" id="UP000239731"/>
    </source>
</evidence>
<protein>
    <submittedName>
        <fullName evidence="1">Rep protein</fullName>
    </submittedName>
</protein>
<comment type="caution">
    <text evidence="1">The sequence shown here is derived from an EMBL/GenBank/DDBJ whole genome shotgun (WGS) entry which is preliminary data.</text>
</comment>
<reference evidence="1 2" key="1">
    <citation type="submission" date="2018-03" db="EMBL/GenBank/DDBJ databases">
        <title>Blue discolouration in mozzarella cheese caused by Pseudomonas fluorescens.</title>
        <authorList>
            <person name="Chiesa F."/>
            <person name="Dalmasso A."/>
            <person name="Lomonaco S."/>
        </authorList>
    </citation>
    <scope>NUCLEOTIDE SEQUENCE [LARGE SCALE GENOMIC DNA]</scope>
    <source>
        <strain evidence="1 2">11293</strain>
    </source>
</reference>
<feature type="non-terminal residue" evidence="1">
    <location>
        <position position="73"/>
    </location>
</feature>
<dbReference type="Proteomes" id="UP000239731">
    <property type="component" value="Unassembled WGS sequence"/>
</dbReference>
<gene>
    <name evidence="1" type="ORF">C7A10_32790</name>
</gene>